<organism evidence="2 3">
    <name type="scientific">Saccharopolyspora dendranthemae</name>
    <dbReference type="NCBI Taxonomy" id="1181886"/>
    <lineage>
        <taxon>Bacteria</taxon>
        <taxon>Bacillati</taxon>
        <taxon>Actinomycetota</taxon>
        <taxon>Actinomycetes</taxon>
        <taxon>Pseudonocardiales</taxon>
        <taxon>Pseudonocardiaceae</taxon>
        <taxon>Saccharopolyspora</taxon>
    </lineage>
</organism>
<dbReference type="Proteomes" id="UP000316184">
    <property type="component" value="Unassembled WGS sequence"/>
</dbReference>
<proteinExistence type="predicted"/>
<sequence length="73" mass="7379">MPQNAISACPQPSSHHAVARIVVLSLVYVVLIVLVLLGLPVDAGIEVVVVGGGAALMLSAQLLSGNQPQVGRA</sequence>
<protein>
    <submittedName>
        <fullName evidence="2">Uncharacterized protein</fullName>
    </submittedName>
</protein>
<comment type="caution">
    <text evidence="2">The sequence shown here is derived from an EMBL/GenBank/DDBJ whole genome shotgun (WGS) entry which is preliminary data.</text>
</comment>
<keyword evidence="3" id="KW-1185">Reference proteome</keyword>
<keyword evidence="1" id="KW-1133">Transmembrane helix</keyword>
<dbReference type="AlphaFoldDB" id="A0A561U8J2"/>
<dbReference type="RefSeq" id="WP_145738788.1">
    <property type="nucleotide sequence ID" value="NZ_VIWX01000002.1"/>
</dbReference>
<gene>
    <name evidence="2" type="ORF">FHU35_12689</name>
</gene>
<dbReference type="EMBL" id="VIWX01000002">
    <property type="protein sequence ID" value="TWF95690.1"/>
    <property type="molecule type" value="Genomic_DNA"/>
</dbReference>
<keyword evidence="1" id="KW-0812">Transmembrane</keyword>
<feature type="transmembrane region" description="Helical" evidence="1">
    <location>
        <begin position="21"/>
        <end position="39"/>
    </location>
</feature>
<keyword evidence="1" id="KW-0472">Membrane</keyword>
<evidence type="ECO:0000313" key="2">
    <source>
        <dbReference type="EMBL" id="TWF95690.1"/>
    </source>
</evidence>
<reference evidence="2 3" key="1">
    <citation type="submission" date="2019-06" db="EMBL/GenBank/DDBJ databases">
        <title>Sequencing the genomes of 1000 actinobacteria strains.</title>
        <authorList>
            <person name="Klenk H.-P."/>
        </authorList>
    </citation>
    <scope>NUCLEOTIDE SEQUENCE [LARGE SCALE GENOMIC DNA]</scope>
    <source>
        <strain evidence="2 3">DSM 46699</strain>
    </source>
</reference>
<evidence type="ECO:0000313" key="3">
    <source>
        <dbReference type="Proteomes" id="UP000316184"/>
    </source>
</evidence>
<name>A0A561U8J2_9PSEU</name>
<accession>A0A561U8J2</accession>
<evidence type="ECO:0000256" key="1">
    <source>
        <dbReference type="SAM" id="Phobius"/>
    </source>
</evidence>
<feature type="transmembrane region" description="Helical" evidence="1">
    <location>
        <begin position="45"/>
        <end position="63"/>
    </location>
</feature>